<proteinExistence type="inferred from homology"/>
<keyword evidence="6 8" id="KW-0804">Transcription</keyword>
<organism evidence="13 15">
    <name type="scientific">Basidiobolus meristosporus CBS 931.73</name>
    <dbReference type="NCBI Taxonomy" id="1314790"/>
    <lineage>
        <taxon>Eukaryota</taxon>
        <taxon>Fungi</taxon>
        <taxon>Fungi incertae sedis</taxon>
        <taxon>Zoopagomycota</taxon>
        <taxon>Entomophthoromycotina</taxon>
        <taxon>Basidiobolomycetes</taxon>
        <taxon>Basidiobolales</taxon>
        <taxon>Basidiobolaceae</taxon>
        <taxon>Basidiobolus</taxon>
    </lineage>
</organism>
<evidence type="ECO:0000256" key="5">
    <source>
        <dbReference type="ARBA" id="ARBA00022833"/>
    </source>
</evidence>
<feature type="binding site" evidence="9">
    <location>
        <position position="27"/>
    </location>
    <ligand>
        <name>Zn(2+)</name>
        <dbReference type="ChEBI" id="CHEBI:29105"/>
        <label>1</label>
    </ligand>
</feature>
<feature type="binding site" evidence="9">
    <location>
        <position position="96"/>
    </location>
    <ligand>
        <name>Zn(2+)</name>
        <dbReference type="ChEBI" id="CHEBI:29105"/>
        <label>2</label>
    </ligand>
</feature>
<dbReference type="GO" id="GO:0005666">
    <property type="term" value="C:RNA polymerase III complex"/>
    <property type="evidence" value="ECO:0007669"/>
    <property type="project" value="TreeGrafter"/>
</dbReference>
<comment type="caution">
    <text evidence="13">The sequence shown here is derived from an EMBL/GenBank/DDBJ whole genome shotgun (WGS) entry which is preliminary data.</text>
</comment>
<dbReference type="SUPFAM" id="SSF57783">
    <property type="entry name" value="Zinc beta-ribbon"/>
    <property type="match status" value="1"/>
</dbReference>
<feature type="binding site" evidence="9">
    <location>
        <position position="68"/>
    </location>
    <ligand>
        <name>Zn(2+)</name>
        <dbReference type="ChEBI" id="CHEBI:29105"/>
        <label>2</label>
    </ligand>
</feature>
<dbReference type="InterPro" id="IPR001529">
    <property type="entry name" value="Zn_ribbon_RPB9"/>
</dbReference>
<accession>A0A1Y1XKL2</accession>
<reference evidence="13 15" key="1">
    <citation type="submission" date="2016-07" db="EMBL/GenBank/DDBJ databases">
        <title>Pervasive Adenine N6-methylation of Active Genes in Fungi.</title>
        <authorList>
            <consortium name="DOE Joint Genome Institute"/>
            <person name="Mondo S.J."/>
            <person name="Dannebaum R.O."/>
            <person name="Kuo R.C."/>
            <person name="Labutti K."/>
            <person name="Haridas S."/>
            <person name="Kuo A."/>
            <person name="Salamov A."/>
            <person name="Ahrendt S.R."/>
            <person name="Lipzen A."/>
            <person name="Sullivan W."/>
            <person name="Andreopoulos W.B."/>
            <person name="Clum A."/>
            <person name="Lindquist E."/>
            <person name="Daum C."/>
            <person name="Ramamoorthy G.K."/>
            <person name="Gryganskyi A."/>
            <person name="Culley D."/>
            <person name="Magnuson J.K."/>
            <person name="James T.Y."/>
            <person name="O'Malley M.A."/>
            <person name="Stajich J.E."/>
            <person name="Spatafora J.W."/>
            <person name="Visel A."/>
            <person name="Grigoriev I.V."/>
        </authorList>
    </citation>
    <scope>NUCLEOTIDE SEQUENCE [LARGE SCALE GENOMIC DNA]</scope>
    <source>
        <strain evidence="13 15">CBS 931.73</strain>
    </source>
</reference>
<dbReference type="OrthoDB" id="282152at2759"/>
<dbReference type="PIRSF" id="PIRSF005586">
    <property type="entry name" value="RNApol_RpoM"/>
    <property type="match status" value="1"/>
</dbReference>
<dbReference type="GO" id="GO:0003899">
    <property type="term" value="F:DNA-directed RNA polymerase activity"/>
    <property type="evidence" value="ECO:0007669"/>
    <property type="project" value="InterPro"/>
</dbReference>
<evidence type="ECO:0000313" key="15">
    <source>
        <dbReference type="Proteomes" id="UP000193498"/>
    </source>
</evidence>
<dbReference type="AlphaFoldDB" id="A0A1Y1XKL2"/>
<dbReference type="PANTHER" id="PTHR11239">
    <property type="entry name" value="DNA-DIRECTED RNA POLYMERASE"/>
    <property type="match status" value="1"/>
</dbReference>
<dbReference type="CDD" id="cd10509">
    <property type="entry name" value="Zn-ribbon_RPC11"/>
    <property type="match status" value="1"/>
</dbReference>
<feature type="binding site" evidence="9">
    <location>
        <position position="4"/>
    </location>
    <ligand>
        <name>Zn(2+)</name>
        <dbReference type="ChEBI" id="CHEBI:29105"/>
        <label>1</label>
    </ligand>
</feature>
<protein>
    <recommendedName>
        <fullName evidence="8">DNA-directed RNA polymerase subunit</fullName>
    </recommendedName>
</protein>
<keyword evidence="2 8" id="KW-0240">DNA-directed RNA polymerase</keyword>
<keyword evidence="15" id="KW-1185">Reference proteome</keyword>
<comment type="function">
    <text evidence="8">DNA-dependent RNA polymerase catalyzes the transcription of DNA into RNA using the four ribonucleoside triphosphates as substrates.</text>
</comment>
<dbReference type="SMART" id="SM00440">
    <property type="entry name" value="ZnF_C2C2"/>
    <property type="match status" value="1"/>
</dbReference>
<evidence type="ECO:0000313" key="13">
    <source>
        <dbReference type="EMBL" id="ORX85884.1"/>
    </source>
</evidence>
<evidence type="ECO:0000259" key="12">
    <source>
        <dbReference type="PROSITE" id="PS51133"/>
    </source>
</evidence>
<dbReference type="GO" id="GO:0008270">
    <property type="term" value="F:zinc ion binding"/>
    <property type="evidence" value="ECO:0007669"/>
    <property type="project" value="UniProtKB-KW"/>
</dbReference>
<dbReference type="FunFam" id="2.20.25.10:FF:000005">
    <property type="entry name" value="DNA-directed RNA polymerase subunit"/>
    <property type="match status" value="1"/>
</dbReference>
<dbReference type="PROSITE" id="PS51133">
    <property type="entry name" value="ZF_TFIIS_2"/>
    <property type="match status" value="1"/>
</dbReference>
<name>A0A1Y1XKL2_9FUNG</name>
<feature type="zinc finger region" description="C4-type" evidence="10">
    <location>
        <begin position="4"/>
        <end position="27"/>
    </location>
</feature>
<evidence type="ECO:0000256" key="11">
    <source>
        <dbReference type="RuleBase" id="RU003474"/>
    </source>
</evidence>
<evidence type="ECO:0000256" key="2">
    <source>
        <dbReference type="ARBA" id="ARBA00022478"/>
    </source>
</evidence>
<dbReference type="InterPro" id="IPR001222">
    <property type="entry name" value="Znf_TFIIS"/>
</dbReference>
<dbReference type="PROSITE" id="PS00466">
    <property type="entry name" value="ZF_TFIIS_1"/>
    <property type="match status" value="1"/>
</dbReference>
<dbReference type="Pfam" id="PF01096">
    <property type="entry name" value="Zn_ribbon_TFIIS"/>
    <property type="match status" value="1"/>
</dbReference>
<dbReference type="PANTHER" id="PTHR11239:SF12">
    <property type="entry name" value="DNA-DIRECTED RNA POLYMERASE III SUBUNIT RPC10"/>
    <property type="match status" value="1"/>
</dbReference>
<gene>
    <name evidence="14" type="ORF">K493DRAFT_263766</name>
    <name evidence="13" type="ORF">K493DRAFT_331599</name>
</gene>
<dbReference type="EMBL" id="MCFE01000583">
    <property type="protein sequence ID" value="ORX85884.1"/>
    <property type="molecule type" value="Genomic_DNA"/>
</dbReference>
<feature type="binding site" evidence="9">
    <location>
        <position position="71"/>
    </location>
    <ligand>
        <name>Zn(2+)</name>
        <dbReference type="ChEBI" id="CHEBI:29105"/>
        <label>2</label>
    </ligand>
</feature>
<feature type="binding site" evidence="9">
    <location>
        <position position="24"/>
    </location>
    <ligand>
        <name>Zn(2+)</name>
        <dbReference type="ChEBI" id="CHEBI:29105"/>
        <label>1</label>
    </ligand>
</feature>
<evidence type="ECO:0000256" key="9">
    <source>
        <dbReference type="PIRSR" id="PIRSR005586-1"/>
    </source>
</evidence>
<dbReference type="STRING" id="1314790.A0A1Y1XKL2"/>
<evidence type="ECO:0000256" key="7">
    <source>
        <dbReference type="ARBA" id="ARBA00023242"/>
    </source>
</evidence>
<dbReference type="EMBL" id="MCFE01000289">
    <property type="protein sequence ID" value="ORX92165.1"/>
    <property type="molecule type" value="Genomic_DNA"/>
</dbReference>
<feature type="binding site" evidence="9">
    <location>
        <position position="101"/>
    </location>
    <ligand>
        <name>Zn(2+)</name>
        <dbReference type="ChEBI" id="CHEBI:29105"/>
        <label>2</label>
    </ligand>
</feature>
<evidence type="ECO:0000313" key="14">
    <source>
        <dbReference type="EMBL" id="ORX92165.1"/>
    </source>
</evidence>
<sequence>MLFCPSCSNLLLISNDTGSNHFYCQTCPYMFPVTRTHATRNVLKRKEVDDVLGGEKAWANVDSIETSCPKCEHPRAYFLQIQIRSADEPMSTFYKCCNHECQHQWKEK</sequence>
<dbReference type="GO" id="GO:0006386">
    <property type="term" value="P:termination of RNA polymerase III transcription"/>
    <property type="evidence" value="ECO:0007669"/>
    <property type="project" value="TreeGrafter"/>
</dbReference>
<dbReference type="FunCoup" id="A0A1Y1XKL2">
    <property type="interactions" value="314"/>
</dbReference>
<dbReference type="InterPro" id="IPR034014">
    <property type="entry name" value="Zn_ribbon_RPC11_C"/>
</dbReference>
<evidence type="ECO:0000256" key="1">
    <source>
        <dbReference type="ARBA" id="ARBA00004123"/>
    </source>
</evidence>
<dbReference type="Pfam" id="PF02150">
    <property type="entry name" value="Zn_ribbon_RPB9"/>
    <property type="match status" value="1"/>
</dbReference>
<feature type="binding site" evidence="9">
    <location>
        <position position="7"/>
    </location>
    <ligand>
        <name>Zn(2+)</name>
        <dbReference type="ChEBI" id="CHEBI:29105"/>
        <label>1</label>
    </ligand>
</feature>
<feature type="domain" description="TFIIS-type" evidence="12">
    <location>
        <begin position="64"/>
        <end position="106"/>
    </location>
</feature>
<dbReference type="GO" id="GO:0003676">
    <property type="term" value="F:nucleic acid binding"/>
    <property type="evidence" value="ECO:0007669"/>
    <property type="project" value="InterPro"/>
</dbReference>
<dbReference type="Proteomes" id="UP000193498">
    <property type="component" value="Unassembled WGS sequence"/>
</dbReference>
<evidence type="ECO:0000256" key="3">
    <source>
        <dbReference type="ARBA" id="ARBA00022723"/>
    </source>
</evidence>
<evidence type="ECO:0000256" key="4">
    <source>
        <dbReference type="ARBA" id="ARBA00022771"/>
    </source>
</evidence>
<keyword evidence="3 9" id="KW-0479">Metal-binding</keyword>
<dbReference type="InterPro" id="IPR012164">
    <property type="entry name" value="Rpa12/Rpb9/Rpc10/TFS"/>
</dbReference>
<evidence type="ECO:0000256" key="8">
    <source>
        <dbReference type="PIRNR" id="PIRNR005586"/>
    </source>
</evidence>
<comment type="subcellular location">
    <subcellularLocation>
        <location evidence="1 8">Nucleus</location>
    </subcellularLocation>
</comment>
<evidence type="ECO:0000256" key="10">
    <source>
        <dbReference type="PIRSR" id="PIRSR005586-2"/>
    </source>
</evidence>
<keyword evidence="4 10" id="KW-0863">Zinc-finger</keyword>
<keyword evidence="7 8" id="KW-0539">Nucleus</keyword>
<dbReference type="SMART" id="SM00661">
    <property type="entry name" value="RPOL9"/>
    <property type="match status" value="1"/>
</dbReference>
<dbReference type="Gene3D" id="2.20.25.10">
    <property type="match status" value="1"/>
</dbReference>
<keyword evidence="5 9" id="KW-0862">Zinc</keyword>
<dbReference type="InParanoid" id="A0A1Y1XKL2"/>
<evidence type="ECO:0000256" key="6">
    <source>
        <dbReference type="ARBA" id="ARBA00023163"/>
    </source>
</evidence>
<comment type="similarity">
    <text evidence="8 11">Belongs to the archaeal rpoM/eukaryotic RPA12/RPB9/RPC11 RNA polymerase family.</text>
</comment>